<reference evidence="4" key="1">
    <citation type="submission" date="2018-10" db="EMBL/GenBank/DDBJ databases">
        <title>Population genomic analysis revealed the cold adaptation of white poplar.</title>
        <authorList>
            <person name="Liu Y.-J."/>
        </authorList>
    </citation>
    <scope>NUCLEOTIDE SEQUENCE [LARGE SCALE GENOMIC DNA]</scope>
    <source>
        <strain evidence="4">PAL-ZL1</strain>
    </source>
</reference>
<dbReference type="GO" id="GO:0016788">
    <property type="term" value="F:hydrolase activity, acting on ester bonds"/>
    <property type="evidence" value="ECO:0007669"/>
    <property type="project" value="InterPro"/>
</dbReference>
<keyword evidence="3" id="KW-0443">Lipid metabolism</keyword>
<protein>
    <recommendedName>
        <fullName evidence="5">GDSL esterase/lipase</fullName>
    </recommendedName>
</protein>
<proteinExistence type="inferred from homology"/>
<evidence type="ECO:0000256" key="3">
    <source>
        <dbReference type="ARBA" id="ARBA00022963"/>
    </source>
</evidence>
<dbReference type="AlphaFoldDB" id="A0A4U5NRI3"/>
<dbReference type="Pfam" id="PF00657">
    <property type="entry name" value="Lipase_GDSL"/>
    <property type="match status" value="1"/>
</dbReference>
<name>A0A4U5NRI3_POPAL</name>
<evidence type="ECO:0000256" key="1">
    <source>
        <dbReference type="ARBA" id="ARBA00008668"/>
    </source>
</evidence>
<dbReference type="PANTHER" id="PTHR45648:SF9">
    <property type="entry name" value="PROLINE-RICH PROTEIN APG, PUTATIVE-RELATED"/>
    <property type="match status" value="1"/>
</dbReference>
<keyword evidence="2" id="KW-0378">Hydrolase</keyword>
<dbReference type="InterPro" id="IPR001087">
    <property type="entry name" value="GDSL"/>
</dbReference>
<dbReference type="Gene3D" id="3.40.50.1110">
    <property type="entry name" value="SGNH hydrolase"/>
    <property type="match status" value="1"/>
</dbReference>
<dbReference type="EMBL" id="RCHU01000948">
    <property type="protein sequence ID" value="TKR85373.1"/>
    <property type="molecule type" value="Genomic_DNA"/>
</dbReference>
<dbReference type="STRING" id="43335.A0A4U5NRI3"/>
<evidence type="ECO:0000256" key="2">
    <source>
        <dbReference type="ARBA" id="ARBA00022801"/>
    </source>
</evidence>
<sequence>MRTSSNRQAILGIVSKAYAVCTLLSLISLSSAEGTPALFIFGDSGVDVGNNLYINTLAKPVFPNGIDFGKPFGTPSGRYSNGRISVDFIAQELGLKNFPPPYLAPTTVGDVLLNGVNYASSGSGILNETGSFFGGVISLENQIRYFNRTRQDIISNIGIRDAKKLLAGAIYIVATGGNDVGQSIPRRNSSSDGLASLDLRLDTILSALRSQLIKLYKLGARKLVVVNSPPGGCLPFARDVLSKPDGCVPLENQIDQMYNPKLKSMLEELTKTLTGSQFVNADSYAIQEDIIQNYIQYGFQDVRNACCYVVGAHGGIVPCATISQVCRDRTSYVFWDPFHLTETANSIVAKHMLDGDLKYMQPMNIRKLSST</sequence>
<dbReference type="PANTHER" id="PTHR45648">
    <property type="entry name" value="GDSL LIPASE/ACYLHYDROLASE FAMILY PROTEIN (AFU_ORTHOLOGUE AFUA_4G14700)"/>
    <property type="match status" value="1"/>
</dbReference>
<accession>A0A4U5NRI3</accession>
<dbReference type="GO" id="GO:0016042">
    <property type="term" value="P:lipid catabolic process"/>
    <property type="evidence" value="ECO:0007669"/>
    <property type="project" value="UniProtKB-KW"/>
</dbReference>
<dbReference type="CDD" id="cd01837">
    <property type="entry name" value="SGNH_plant_lipase_like"/>
    <property type="match status" value="1"/>
</dbReference>
<comment type="similarity">
    <text evidence="1">Belongs to the 'GDSL' lipolytic enzyme family.</text>
</comment>
<comment type="caution">
    <text evidence="4">The sequence shown here is derived from an EMBL/GenBank/DDBJ whole genome shotgun (WGS) entry which is preliminary data.</text>
</comment>
<evidence type="ECO:0000313" key="4">
    <source>
        <dbReference type="EMBL" id="TKR85373.1"/>
    </source>
</evidence>
<organism evidence="4">
    <name type="scientific">Populus alba</name>
    <name type="common">White poplar</name>
    <dbReference type="NCBI Taxonomy" id="43335"/>
    <lineage>
        <taxon>Eukaryota</taxon>
        <taxon>Viridiplantae</taxon>
        <taxon>Streptophyta</taxon>
        <taxon>Embryophyta</taxon>
        <taxon>Tracheophyta</taxon>
        <taxon>Spermatophyta</taxon>
        <taxon>Magnoliopsida</taxon>
        <taxon>eudicotyledons</taxon>
        <taxon>Gunneridae</taxon>
        <taxon>Pentapetalae</taxon>
        <taxon>rosids</taxon>
        <taxon>fabids</taxon>
        <taxon>Malpighiales</taxon>
        <taxon>Salicaceae</taxon>
        <taxon>Saliceae</taxon>
        <taxon>Populus</taxon>
    </lineage>
</organism>
<dbReference type="InterPro" id="IPR036514">
    <property type="entry name" value="SGNH_hydro_sf"/>
</dbReference>
<dbReference type="SUPFAM" id="SSF52266">
    <property type="entry name" value="SGNH hydrolase"/>
    <property type="match status" value="1"/>
</dbReference>
<keyword evidence="3" id="KW-0442">Lipid degradation</keyword>
<evidence type="ECO:0008006" key="5">
    <source>
        <dbReference type="Google" id="ProtNLM"/>
    </source>
</evidence>
<dbReference type="InterPro" id="IPR035669">
    <property type="entry name" value="SGNH_plant_lipase-like"/>
</dbReference>
<gene>
    <name evidence="4" type="ORF">D5086_0000248540</name>
</gene>
<dbReference type="InterPro" id="IPR051058">
    <property type="entry name" value="GDSL_Est/Lipase"/>
</dbReference>